<evidence type="ECO:0000313" key="2">
    <source>
        <dbReference type="Proteomes" id="UP000280395"/>
    </source>
</evidence>
<dbReference type="Proteomes" id="UP000280395">
    <property type="component" value="Unassembled WGS sequence"/>
</dbReference>
<dbReference type="AlphaFoldDB" id="A0A3M5VC04"/>
<name>A0A3M5VC04_PSESX</name>
<organism evidence="1 2">
    <name type="scientific">Pseudomonas syringae pv. avii</name>
    <dbReference type="NCBI Taxonomy" id="663959"/>
    <lineage>
        <taxon>Bacteria</taxon>
        <taxon>Pseudomonadati</taxon>
        <taxon>Pseudomonadota</taxon>
        <taxon>Gammaproteobacteria</taxon>
        <taxon>Pseudomonadales</taxon>
        <taxon>Pseudomonadaceae</taxon>
        <taxon>Pseudomonas</taxon>
        <taxon>Pseudomonas syringae</taxon>
    </lineage>
</organism>
<reference evidence="1 2" key="1">
    <citation type="submission" date="2018-08" db="EMBL/GenBank/DDBJ databases">
        <title>Recombination of ecologically and evolutionarily significant loci maintains genetic cohesion in the Pseudomonas syringae species complex.</title>
        <authorList>
            <person name="Dillon M."/>
            <person name="Thakur S."/>
            <person name="Almeida R.N.D."/>
            <person name="Weir B.S."/>
            <person name="Guttman D.S."/>
        </authorList>
    </citation>
    <scope>NUCLEOTIDE SEQUENCE [LARGE SCALE GENOMIC DNA]</scope>
    <source>
        <strain evidence="1 2">ICMP 14479</strain>
    </source>
</reference>
<comment type="caution">
    <text evidence="1">The sequence shown here is derived from an EMBL/GenBank/DDBJ whole genome shotgun (WGS) entry which is preliminary data.</text>
</comment>
<dbReference type="EMBL" id="RBUA01000791">
    <property type="protein sequence ID" value="RMU55285.1"/>
    <property type="molecule type" value="Genomic_DNA"/>
</dbReference>
<evidence type="ECO:0000313" key="1">
    <source>
        <dbReference type="EMBL" id="RMU55285.1"/>
    </source>
</evidence>
<sequence length="112" mass="12484">MQVVERCFIDIDLVFLGKRCRRQRVLEELGDAHRNVVAREAREVLSRVGLGIEVDQQRPIAFVSADCSQIAGDARFADTALLIEYHATHALVPLKDEETAGAADKDLRIGRV</sequence>
<accession>A0A3M5VC04</accession>
<proteinExistence type="predicted"/>
<gene>
    <name evidence="1" type="ORF">ALP29_200523</name>
</gene>
<protein>
    <submittedName>
        <fullName evidence="1">Uncharacterized protein</fullName>
    </submittedName>
</protein>